<accession>A0AAN7NVE4</accession>
<gene>
    <name evidence="1" type="ORF">QYF61_015432</name>
</gene>
<keyword evidence="2" id="KW-1185">Reference proteome</keyword>
<evidence type="ECO:0000313" key="2">
    <source>
        <dbReference type="Proteomes" id="UP001333110"/>
    </source>
</evidence>
<reference evidence="1 2" key="1">
    <citation type="journal article" date="2023" name="J. Hered.">
        <title>Chromosome-level genome of the wood stork (Mycteria americana) provides insight into avian chromosome evolution.</title>
        <authorList>
            <person name="Flamio R. Jr."/>
            <person name="Ramstad K.M."/>
        </authorList>
    </citation>
    <scope>NUCLEOTIDE SEQUENCE [LARGE SCALE GENOMIC DNA]</scope>
    <source>
        <strain evidence="1">JAX WOST 10</strain>
    </source>
</reference>
<sequence length="328" mass="36544">MAPKFFSVGEQEVQRGTFPTHNMVSFLGTWSAQDQFFIHHYPQVVSWRAALNPFIPQSVLVLGIVLSQVQDLALALLNLMRFTQAQSSSLSKSLWMASPSSSESAAPLSLLSSANLLKVDSIPLSMSLMKILNSTGPNIESLTTTFWMQPSNQVLIHQTVHPSHPYLSNLAARLLWGIITRGLTSIYLTEAANRCCSLRSRVRRRECRRGPQVKLCCCNVSYMVVTCHRALSSVDVGAAVTARVEASTQTEPQAADEALQVPGWRDFLEPVSEARRDAPVACGRCAIMEVLCHQMEELREEMSIREDEMEIVRIFSETQQLEKPHTPS</sequence>
<dbReference type="AlphaFoldDB" id="A0AAN7NVE4"/>
<evidence type="ECO:0000313" key="1">
    <source>
        <dbReference type="EMBL" id="KAK4831129.1"/>
    </source>
</evidence>
<dbReference type="Proteomes" id="UP001333110">
    <property type="component" value="Unassembled WGS sequence"/>
</dbReference>
<protein>
    <submittedName>
        <fullName evidence="1">Uncharacterized protein</fullName>
    </submittedName>
</protein>
<name>A0AAN7NVE4_MYCAM</name>
<organism evidence="1 2">
    <name type="scientific">Mycteria americana</name>
    <name type="common">Wood stork</name>
    <dbReference type="NCBI Taxonomy" id="33587"/>
    <lineage>
        <taxon>Eukaryota</taxon>
        <taxon>Metazoa</taxon>
        <taxon>Chordata</taxon>
        <taxon>Craniata</taxon>
        <taxon>Vertebrata</taxon>
        <taxon>Euteleostomi</taxon>
        <taxon>Archelosauria</taxon>
        <taxon>Archosauria</taxon>
        <taxon>Dinosauria</taxon>
        <taxon>Saurischia</taxon>
        <taxon>Theropoda</taxon>
        <taxon>Coelurosauria</taxon>
        <taxon>Aves</taxon>
        <taxon>Neognathae</taxon>
        <taxon>Neoaves</taxon>
        <taxon>Aequornithes</taxon>
        <taxon>Ciconiiformes</taxon>
        <taxon>Ciconiidae</taxon>
        <taxon>Mycteria</taxon>
    </lineage>
</organism>
<comment type="caution">
    <text evidence="1">The sequence shown here is derived from an EMBL/GenBank/DDBJ whole genome shotgun (WGS) entry which is preliminary data.</text>
</comment>
<proteinExistence type="predicted"/>
<feature type="non-terminal residue" evidence="1">
    <location>
        <position position="328"/>
    </location>
</feature>
<dbReference type="EMBL" id="JAUNZN010000001">
    <property type="protein sequence ID" value="KAK4831129.1"/>
    <property type="molecule type" value="Genomic_DNA"/>
</dbReference>